<dbReference type="AlphaFoldDB" id="A0A9Q3XVI5"/>
<dbReference type="PANTHER" id="PTHR34294:SF1">
    <property type="entry name" value="TRANSCRIPTIONAL REGULATOR LSRR"/>
    <property type="match status" value="1"/>
</dbReference>
<dbReference type="Proteomes" id="UP000752647">
    <property type="component" value="Unassembled WGS sequence"/>
</dbReference>
<dbReference type="InterPro" id="IPR037171">
    <property type="entry name" value="NagB/RpiA_transferase-like"/>
</dbReference>
<keyword evidence="3" id="KW-0238">DNA-binding</keyword>
<reference evidence="7" key="2">
    <citation type="submission" date="2021-05" db="EMBL/GenBank/DDBJ databases">
        <title>Pangenome of Leuconostoc gelidum warrants species status for Leuconostoc gelidum subsp. gasicomitatum.</title>
        <authorList>
            <person name="Johansson P."/>
            <person name="Sade E."/>
            <person name="Hultman J."/>
            <person name="Auvinen P."/>
            <person name="Bjorkroth J."/>
        </authorList>
    </citation>
    <scope>NUCLEOTIDE SEQUENCE</scope>
    <source>
        <strain evidence="7">A.21.4</strain>
    </source>
</reference>
<keyword evidence="8" id="KW-1185">Reference proteome</keyword>
<dbReference type="SUPFAM" id="SSF100950">
    <property type="entry name" value="NagB/RpiA/CoA transferase-like"/>
    <property type="match status" value="1"/>
</dbReference>
<dbReference type="InterPro" id="IPR051054">
    <property type="entry name" value="SorC_transcr_regulators"/>
</dbReference>
<keyword evidence="4" id="KW-0804">Transcription</keyword>
<dbReference type="Pfam" id="PF04198">
    <property type="entry name" value="Sugar-bind"/>
    <property type="match status" value="1"/>
</dbReference>
<name>A0A9Q3XVI5_9LACO</name>
<evidence type="ECO:0000313" key="7">
    <source>
        <dbReference type="EMBL" id="MBZ5962627.1"/>
    </source>
</evidence>
<dbReference type="GO" id="GO:0030246">
    <property type="term" value="F:carbohydrate binding"/>
    <property type="evidence" value="ECO:0007669"/>
    <property type="project" value="InterPro"/>
</dbReference>
<evidence type="ECO:0000256" key="2">
    <source>
        <dbReference type="ARBA" id="ARBA00023015"/>
    </source>
</evidence>
<proteinExistence type="inferred from homology"/>
<evidence type="ECO:0000313" key="8">
    <source>
        <dbReference type="Proteomes" id="UP000199271"/>
    </source>
</evidence>
<feature type="domain" description="Sugar-binding" evidence="5">
    <location>
        <begin position="58"/>
        <end position="309"/>
    </location>
</feature>
<dbReference type="GO" id="GO:0003677">
    <property type="term" value="F:DNA binding"/>
    <property type="evidence" value="ECO:0007669"/>
    <property type="project" value="UniProtKB-KW"/>
</dbReference>
<dbReference type="GO" id="GO:0016829">
    <property type="term" value="F:lyase activity"/>
    <property type="evidence" value="ECO:0007669"/>
    <property type="project" value="UniProtKB-KW"/>
</dbReference>
<comment type="similarity">
    <text evidence="1">Belongs to the SorC transcriptional regulatory family.</text>
</comment>
<evidence type="ECO:0000256" key="1">
    <source>
        <dbReference type="ARBA" id="ARBA00010466"/>
    </source>
</evidence>
<keyword evidence="2" id="KW-0805">Transcription regulation</keyword>
<dbReference type="OMA" id="HICGISM"/>
<dbReference type="PANTHER" id="PTHR34294">
    <property type="entry name" value="TRANSCRIPTIONAL REGULATOR-RELATED"/>
    <property type="match status" value="1"/>
</dbReference>
<accession>A0A9Q3XVI5</accession>
<dbReference type="EMBL" id="FBSY01000017">
    <property type="protein sequence ID" value="CUW17820.1"/>
    <property type="molecule type" value="Genomic_DNA"/>
</dbReference>
<dbReference type="EMBL" id="JAHBFI010000014">
    <property type="protein sequence ID" value="MBZ5962627.1"/>
    <property type="molecule type" value="Genomic_DNA"/>
</dbReference>
<dbReference type="Proteomes" id="UP000199271">
    <property type="component" value="Unassembled WGS sequence"/>
</dbReference>
<gene>
    <name evidence="6" type="ORF">C122C_1677</name>
    <name evidence="7" type="ORF">KIJ12_05635</name>
</gene>
<dbReference type="RefSeq" id="WP_013231161.1">
    <property type="nucleotide sequence ID" value="NZ_BPKT01000002.1"/>
</dbReference>
<dbReference type="Gene3D" id="3.40.50.1360">
    <property type="match status" value="1"/>
</dbReference>
<evidence type="ECO:0000313" key="6">
    <source>
        <dbReference type="EMBL" id="CUW17820.1"/>
    </source>
</evidence>
<evidence type="ECO:0000256" key="4">
    <source>
        <dbReference type="ARBA" id="ARBA00023163"/>
    </source>
</evidence>
<protein>
    <submittedName>
        <fullName evidence="6">Citrate lyase transcriptional regulator CitI</fullName>
    </submittedName>
</protein>
<evidence type="ECO:0000256" key="3">
    <source>
        <dbReference type="ARBA" id="ARBA00023125"/>
    </source>
</evidence>
<evidence type="ECO:0000313" key="9">
    <source>
        <dbReference type="Proteomes" id="UP000752647"/>
    </source>
</evidence>
<organism evidence="7 9">
    <name type="scientific">Leuconostoc gasicomitatum</name>
    <dbReference type="NCBI Taxonomy" id="115778"/>
    <lineage>
        <taxon>Bacteria</taxon>
        <taxon>Bacillati</taxon>
        <taxon>Bacillota</taxon>
        <taxon>Bacilli</taxon>
        <taxon>Lactobacillales</taxon>
        <taxon>Lactobacillaceae</taxon>
        <taxon>Leuconostoc</taxon>
        <taxon>Leuconostoc gelidum group</taxon>
    </lineage>
</organism>
<reference evidence="6 8" key="1">
    <citation type="submission" date="2015-12" db="EMBL/GenBank/DDBJ databases">
        <authorList>
            <person name="Andreevskaya M."/>
        </authorList>
    </citation>
    <scope>NUCLEOTIDE SEQUENCE [LARGE SCALE GENOMIC DNA]</scope>
    <source>
        <strain evidence="6 8">C122c</strain>
    </source>
</reference>
<dbReference type="GeneID" id="34301478"/>
<keyword evidence="6" id="KW-0456">Lyase</keyword>
<evidence type="ECO:0000259" key="5">
    <source>
        <dbReference type="Pfam" id="PF04198"/>
    </source>
</evidence>
<comment type="caution">
    <text evidence="7">The sequence shown here is derived from an EMBL/GenBank/DDBJ whole genome shotgun (WGS) entry which is preliminary data.</text>
</comment>
<sequence length="314" mass="35292">MTDRALLSQISQDYYLNKLPFGDISKKYNISRYLINKYLNEAVKNGIVKIEITENSHRNSQLEHILQDKFSNVNFYVVQDDINNITTSTHLSNFAAEFVGELLQTNNKVVGLTWGETIYSMIDSLKSTPLERVKFTQFLGENMKYNSTAGSIRMVERAAKKVSGEFLTLPAPLYILNDIVRGGLYSEPSLQNTLALASHMDFLITGVGTIRSLDSIPIWHNNLNGIFPSINVKSVVGMIFGRPYDINGRFLNQGDDKIVGLPVSQILQVPKRICLVRGKSKYQAVIGALRGQLITDIILSEAMAYRILNEHTLK</sequence>
<dbReference type="Gene3D" id="1.10.10.60">
    <property type="entry name" value="Homeodomain-like"/>
    <property type="match status" value="1"/>
</dbReference>
<dbReference type="InterPro" id="IPR007324">
    <property type="entry name" value="Sugar-bd_dom_put"/>
</dbReference>